<feature type="compositionally biased region" description="Basic residues" evidence="1">
    <location>
        <begin position="415"/>
        <end position="434"/>
    </location>
</feature>
<feature type="compositionally biased region" description="Basic and acidic residues" evidence="1">
    <location>
        <begin position="375"/>
        <end position="404"/>
    </location>
</feature>
<proteinExistence type="predicted"/>
<accession>A0A7S1GBD2</accession>
<dbReference type="EMBL" id="HBFS01016867">
    <property type="protein sequence ID" value="CAD8918130.1"/>
    <property type="molecule type" value="Transcribed_RNA"/>
</dbReference>
<evidence type="ECO:0000313" key="2">
    <source>
        <dbReference type="EMBL" id="CAD8918130.1"/>
    </source>
</evidence>
<feature type="region of interest" description="Disordered" evidence="1">
    <location>
        <begin position="1"/>
        <end position="98"/>
    </location>
</feature>
<gene>
    <name evidence="2" type="ORF">BSP0115_LOCUS11391</name>
</gene>
<feature type="compositionally biased region" description="Basic and acidic residues" evidence="1">
    <location>
        <begin position="1"/>
        <end position="10"/>
    </location>
</feature>
<organism evidence="2">
    <name type="scientific">Bicosoecida sp. CB-2014</name>
    <dbReference type="NCBI Taxonomy" id="1486930"/>
    <lineage>
        <taxon>Eukaryota</taxon>
        <taxon>Sar</taxon>
        <taxon>Stramenopiles</taxon>
        <taxon>Bigyra</taxon>
        <taxon>Opalozoa</taxon>
        <taxon>Bicosoecida</taxon>
    </lineage>
</organism>
<evidence type="ECO:0000256" key="1">
    <source>
        <dbReference type="SAM" id="MobiDB-lite"/>
    </source>
</evidence>
<sequence>MAASRARDAKSPQSRGSGDEDNEYDDDGFEASDAAEVLRRSHGSARGGSGGPGAPIPSGDPTMRPEVEDAEGATLHIRRSRQGLKVLGVSDSGPVGVNTGPVRASVLGKLPGSDAPVNPRVSAIDLSAFVSTMRAQKKMRKEKKSVWRQKRIDELAVPFDRKPRAKFSSEEDAKNCKFTPKIGKKSREMVAASGGGAMFLIRMESKEQARRSGIEHAVGEKAYNARHDRKVCPDCGQYQTYSEWKANIKRCQNERCSGRLFRPRLAWGDVQTDFLTRLNETQAQKEAKLEEAMKKSTPQFRMAKKVVFDPATGKPKEVATKPKNWAEVRADFLKRNEDDLARRQENMRRLNTEGLASNPMYAECTFQPKLNSRRQPKEAGSFEERMMRDLENRRRKKEKTEKLFASKPTFAKRPASARRGKAKRAAGGGARRRASVSGAGTGSQSARDD</sequence>
<reference evidence="2" key="1">
    <citation type="submission" date="2021-01" db="EMBL/GenBank/DDBJ databases">
        <authorList>
            <person name="Corre E."/>
            <person name="Pelletier E."/>
            <person name="Niang G."/>
            <person name="Scheremetjew M."/>
            <person name="Finn R."/>
            <person name="Kale V."/>
            <person name="Holt S."/>
            <person name="Cochrane G."/>
            <person name="Meng A."/>
            <person name="Brown T."/>
            <person name="Cohen L."/>
        </authorList>
    </citation>
    <scope>NUCLEOTIDE SEQUENCE</scope>
    <source>
        <strain evidence="2">Ms1</strain>
    </source>
</reference>
<name>A0A7S1GBD2_9STRA</name>
<dbReference type="AlphaFoldDB" id="A0A7S1GBD2"/>
<protein>
    <submittedName>
        <fullName evidence="2">Uncharacterized protein</fullName>
    </submittedName>
</protein>
<feature type="compositionally biased region" description="Acidic residues" evidence="1">
    <location>
        <begin position="19"/>
        <end position="30"/>
    </location>
</feature>
<feature type="region of interest" description="Disordered" evidence="1">
    <location>
        <begin position="367"/>
        <end position="449"/>
    </location>
</feature>